<dbReference type="InterPro" id="IPR005502">
    <property type="entry name" value="Ribosyl_crysJ1"/>
</dbReference>
<dbReference type="OrthoDB" id="16692at2759"/>
<sequence>MGCPDCILNDSKGCGGVMRAAPAGVYYYKEPEKAYQLGCDLAFITHCHPLGYQSAGALAMIIAFILQGLAIDESVNRVIAFLREKGCKEMADCLQNAVNVAAKGPEYANAFSSLGQGWVGEEAVAIAVWAALLYPKDLKSAVVKAVNHSGDSDSTGAVCGYIVGAALGEEAIPKDWLEHLELKGILVSQAENLVSLVQLYVSMGFPGNPKTKHMETKTNNRDLIAAFLQTKYHNHFHIFNLTEEKYDAMLFENAVSDYNFTGFSSPSIGMLFRICIDIEDWLAKSPDNIAVVHCYDGTGRTMTVCAAFLRWAGWFATAKEALDLCLVRRGLPLAAMLPSQLRFLDYFDRLLAGEKLSAAPLRLSRVTVTAVPDLENGACSPFVEVYGGDKLLFASYRKGSRARGVVPPVNAGETVVWKPDVAVRVAARGGIHVKGTVFLRVRHLASVGAPATVLRAQFHTGFVKLFKLQLAAKEVDASVELPEGLTLQLDFMPVQEQVYGEEMRQVYGEEMRYRQVYGEEMRQVYGEEMKDRQEWVCEKELKSSQKEEMSDPLEEQLMNESSPLCNEIELRRNKTKEEGEKELPRTNSVKETITEPQKKEEETTHDEAMDLESMLESYGKDLDLDNADVEPMDADFNLDEYENELEQSMGVKSA</sequence>
<accession>A0A196S885</accession>
<dbReference type="InterPro" id="IPR029021">
    <property type="entry name" value="Prot-tyrosine_phosphatase-like"/>
</dbReference>
<dbReference type="SUPFAM" id="SSF52799">
    <property type="entry name" value="(Phosphotyrosine protein) phosphatases II"/>
    <property type="match status" value="1"/>
</dbReference>
<keyword evidence="1" id="KW-0378">Hydrolase</keyword>
<feature type="binding site" evidence="2">
    <location>
        <position position="154"/>
    </location>
    <ligand>
        <name>Mg(2+)</name>
        <dbReference type="ChEBI" id="CHEBI:18420"/>
        <label>1</label>
    </ligand>
</feature>
<dbReference type="PROSITE" id="PS51182">
    <property type="entry name" value="C2_TENSIN"/>
    <property type="match status" value="1"/>
</dbReference>
<reference evidence="6 7" key="1">
    <citation type="submission" date="2016-05" db="EMBL/GenBank/DDBJ databases">
        <title>Nuclear genome of Blastocystis sp. subtype 1 NandII.</title>
        <authorList>
            <person name="Gentekaki E."/>
            <person name="Curtis B."/>
            <person name="Stairs C."/>
            <person name="Eme L."/>
            <person name="Herman E."/>
            <person name="Klimes V."/>
            <person name="Arias M.C."/>
            <person name="Elias M."/>
            <person name="Hilliou F."/>
            <person name="Klute M."/>
            <person name="Malik S.-B."/>
            <person name="Pightling A."/>
            <person name="Rachubinski R."/>
            <person name="Salas D."/>
            <person name="Schlacht A."/>
            <person name="Suga H."/>
            <person name="Archibald J."/>
            <person name="Ball S.G."/>
            <person name="Clark G."/>
            <person name="Dacks J."/>
            <person name="Van Der Giezen M."/>
            <person name="Tsaousis A."/>
            <person name="Roger A."/>
        </authorList>
    </citation>
    <scope>NUCLEOTIDE SEQUENCE [LARGE SCALE GENOMIC DNA]</scope>
    <source>
        <strain evidence="7">ATCC 50177 / NandII</strain>
    </source>
</reference>
<protein>
    <submittedName>
        <fullName evidence="6">Phosphatidylinositol-3,4,5-trisphosphate 3-phosphatase</fullName>
    </submittedName>
</protein>
<feature type="compositionally biased region" description="Basic and acidic residues" evidence="3">
    <location>
        <begin position="573"/>
        <end position="584"/>
    </location>
</feature>
<dbReference type="EMBL" id="LXWW01000437">
    <property type="protein sequence ID" value="OAO13243.1"/>
    <property type="molecule type" value="Genomic_DNA"/>
</dbReference>
<evidence type="ECO:0000313" key="7">
    <source>
        <dbReference type="Proteomes" id="UP000078348"/>
    </source>
</evidence>
<dbReference type="GO" id="GO:0046872">
    <property type="term" value="F:metal ion binding"/>
    <property type="evidence" value="ECO:0007669"/>
    <property type="project" value="UniProtKB-KW"/>
</dbReference>
<keyword evidence="7" id="KW-1185">Reference proteome</keyword>
<keyword evidence="2" id="KW-0460">Magnesium</keyword>
<gene>
    <name evidence="6" type="ORF">AV274_5089</name>
</gene>
<dbReference type="PROSITE" id="PS51181">
    <property type="entry name" value="PPASE_TENSIN"/>
    <property type="match status" value="1"/>
</dbReference>
<dbReference type="InterPro" id="IPR036705">
    <property type="entry name" value="Ribosyl_crysJ1_sf"/>
</dbReference>
<dbReference type="SUPFAM" id="SSF101478">
    <property type="entry name" value="ADP-ribosylglycohydrolase"/>
    <property type="match status" value="1"/>
</dbReference>
<name>A0A196S885_BLAHN</name>
<evidence type="ECO:0000256" key="3">
    <source>
        <dbReference type="SAM" id="MobiDB-lite"/>
    </source>
</evidence>
<feature type="binding site" evidence="2">
    <location>
        <position position="153"/>
    </location>
    <ligand>
        <name>Mg(2+)</name>
        <dbReference type="ChEBI" id="CHEBI:18420"/>
        <label>1</label>
    </ligand>
</feature>
<evidence type="ECO:0000313" key="6">
    <source>
        <dbReference type="EMBL" id="OAO13243.1"/>
    </source>
</evidence>
<dbReference type="SMART" id="SM01326">
    <property type="entry name" value="PTEN_C2"/>
    <property type="match status" value="1"/>
</dbReference>
<dbReference type="PANTHER" id="PTHR12305">
    <property type="entry name" value="PHOSPHATASE WITH HOMOLOGY TO TENSIN"/>
    <property type="match status" value="1"/>
</dbReference>
<dbReference type="Pfam" id="PF10409">
    <property type="entry name" value="PTEN_C2"/>
    <property type="match status" value="1"/>
</dbReference>
<dbReference type="Gene3D" id="1.10.4080.10">
    <property type="entry name" value="ADP-ribosylation/Crystallin J1"/>
    <property type="match status" value="1"/>
</dbReference>
<dbReference type="PANTHER" id="PTHR12305:SF94">
    <property type="entry name" value="PHOSPHATIDYLINOSITOL-3,4,5-TRISPHOSPHATE 3-PHOSPHATASE"/>
    <property type="match status" value="1"/>
</dbReference>
<comment type="caution">
    <text evidence="6">The sequence shown here is derived from an EMBL/GenBank/DDBJ whole genome shotgun (WGS) entry which is preliminary data.</text>
</comment>
<comment type="cofactor">
    <cofactor evidence="2">
        <name>Mg(2+)</name>
        <dbReference type="ChEBI" id="CHEBI:18420"/>
    </cofactor>
    <text evidence="2">Binds 2 magnesium ions per subunit.</text>
</comment>
<proteinExistence type="predicted"/>
<keyword evidence="2" id="KW-0479">Metal-binding</keyword>
<dbReference type="Pfam" id="PF03747">
    <property type="entry name" value="ADP_ribosyl_GH"/>
    <property type="match status" value="1"/>
</dbReference>
<feature type="region of interest" description="Disordered" evidence="3">
    <location>
        <begin position="573"/>
        <end position="607"/>
    </location>
</feature>
<dbReference type="InterPro" id="IPR029023">
    <property type="entry name" value="Tensin_phosphatase"/>
</dbReference>
<feature type="binding site" evidence="2">
    <location>
        <position position="151"/>
    </location>
    <ligand>
        <name>Mg(2+)</name>
        <dbReference type="ChEBI" id="CHEBI:18420"/>
        <label>1</label>
    </ligand>
</feature>
<dbReference type="STRING" id="478820.A0A196S885"/>
<dbReference type="Gene3D" id="3.90.190.10">
    <property type="entry name" value="Protein tyrosine phosphatase superfamily"/>
    <property type="match status" value="1"/>
</dbReference>
<feature type="domain" description="Phosphatase tensin-type" evidence="4">
    <location>
        <begin position="201"/>
        <end position="354"/>
    </location>
</feature>
<dbReference type="InterPro" id="IPR051281">
    <property type="entry name" value="Dual-spec_lipid-protein_phosph"/>
</dbReference>
<dbReference type="GO" id="GO:0016314">
    <property type="term" value="F:phosphatidylinositol-3,4,5-trisphosphate 3-phosphatase activity"/>
    <property type="evidence" value="ECO:0007669"/>
    <property type="project" value="TreeGrafter"/>
</dbReference>
<dbReference type="CDD" id="cd14497">
    <property type="entry name" value="PTP_PTEN-like"/>
    <property type="match status" value="1"/>
</dbReference>
<dbReference type="Gene3D" id="2.60.40.1110">
    <property type="match status" value="1"/>
</dbReference>
<feature type="domain" description="C2 tensin-type" evidence="5">
    <location>
        <begin position="358"/>
        <end position="520"/>
    </location>
</feature>
<organism evidence="6 7">
    <name type="scientific">Blastocystis sp. subtype 1 (strain ATCC 50177 / NandII)</name>
    <dbReference type="NCBI Taxonomy" id="478820"/>
    <lineage>
        <taxon>Eukaryota</taxon>
        <taxon>Sar</taxon>
        <taxon>Stramenopiles</taxon>
        <taxon>Bigyra</taxon>
        <taxon>Opalozoa</taxon>
        <taxon>Opalinata</taxon>
        <taxon>Blastocystidae</taxon>
        <taxon>Blastocystis</taxon>
    </lineage>
</organism>
<evidence type="ECO:0000259" key="4">
    <source>
        <dbReference type="PROSITE" id="PS51181"/>
    </source>
</evidence>
<evidence type="ECO:0000259" key="5">
    <source>
        <dbReference type="PROSITE" id="PS51182"/>
    </source>
</evidence>
<dbReference type="Proteomes" id="UP000078348">
    <property type="component" value="Unassembled WGS sequence"/>
</dbReference>
<dbReference type="InterPro" id="IPR014020">
    <property type="entry name" value="Tensin_C2-dom"/>
</dbReference>
<evidence type="ECO:0000256" key="1">
    <source>
        <dbReference type="ARBA" id="ARBA00022801"/>
    </source>
</evidence>
<dbReference type="AlphaFoldDB" id="A0A196S885"/>
<evidence type="ECO:0000256" key="2">
    <source>
        <dbReference type="PIRSR" id="PIRSR605502-1"/>
    </source>
</evidence>
<dbReference type="GO" id="GO:0005829">
    <property type="term" value="C:cytosol"/>
    <property type="evidence" value="ECO:0007669"/>
    <property type="project" value="TreeGrafter"/>
</dbReference>
<feature type="compositionally biased region" description="Basic and acidic residues" evidence="3">
    <location>
        <begin position="592"/>
        <end position="607"/>
    </location>
</feature>